<dbReference type="Proteomes" id="UP000504636">
    <property type="component" value="Unplaced"/>
</dbReference>
<evidence type="ECO:0000313" key="4">
    <source>
        <dbReference type="RefSeq" id="XP_033571338.1"/>
    </source>
</evidence>
<sequence>EEPHKIRAAFRLACVSSFVLTFIMDFLIPMPMFFSHYVFSKGFFTAWVVISFIWVFCSSFVSTALPIWEVRGFFAEFFREVAGDLGVKR</sequence>
<accession>A0A6A6Y8T2</accession>
<evidence type="ECO:0000313" key="2">
    <source>
        <dbReference type="EMBL" id="KAF2804374.1"/>
    </source>
</evidence>
<reference evidence="2 4" key="1">
    <citation type="journal article" date="2020" name="Stud. Mycol.">
        <title>101 Dothideomycetes genomes: a test case for predicting lifestyles and emergence of pathogens.</title>
        <authorList>
            <person name="Haridas S."/>
            <person name="Albert R."/>
            <person name="Binder M."/>
            <person name="Bloem J."/>
            <person name="Labutti K."/>
            <person name="Salamov A."/>
            <person name="Andreopoulos B."/>
            <person name="Baker S."/>
            <person name="Barry K."/>
            <person name="Bills G."/>
            <person name="Bluhm B."/>
            <person name="Cannon C."/>
            <person name="Castanera R."/>
            <person name="Culley D."/>
            <person name="Daum C."/>
            <person name="Ezra D."/>
            <person name="Gonzalez J."/>
            <person name="Henrissat B."/>
            <person name="Kuo A."/>
            <person name="Liang C."/>
            <person name="Lipzen A."/>
            <person name="Lutzoni F."/>
            <person name="Magnuson J."/>
            <person name="Mondo S."/>
            <person name="Nolan M."/>
            <person name="Ohm R."/>
            <person name="Pangilinan J."/>
            <person name="Park H.-J."/>
            <person name="Ramirez L."/>
            <person name="Alfaro M."/>
            <person name="Sun H."/>
            <person name="Tritt A."/>
            <person name="Yoshinaga Y."/>
            <person name="Zwiers L.-H."/>
            <person name="Turgeon B."/>
            <person name="Goodwin S."/>
            <person name="Spatafora J."/>
            <person name="Crous P."/>
            <person name="Grigoriev I."/>
        </authorList>
    </citation>
    <scope>NUCLEOTIDE SEQUENCE</scope>
    <source>
        <strain evidence="2 4">CBS 304.34</strain>
    </source>
</reference>
<dbReference type="GeneID" id="54456972"/>
<dbReference type="OrthoDB" id="6132759at2759"/>
<keyword evidence="1" id="KW-0472">Membrane</keyword>
<keyword evidence="1" id="KW-1133">Transmembrane helix</keyword>
<name>A0A6A6Y8T2_9PEZI</name>
<proteinExistence type="predicted"/>
<dbReference type="EMBL" id="MU003713">
    <property type="protein sequence ID" value="KAF2804374.1"/>
    <property type="molecule type" value="Genomic_DNA"/>
</dbReference>
<dbReference type="AlphaFoldDB" id="A0A6A6Y8T2"/>
<dbReference type="PANTHER" id="PTHR46154:SF2">
    <property type="entry name" value="SOLUTE SYMPORTER FAMILY TRANSPORTER (AFU_ORTHOLOGUE AFUA_6G03200)"/>
    <property type="match status" value="1"/>
</dbReference>
<feature type="transmembrane region" description="Helical" evidence="1">
    <location>
        <begin position="46"/>
        <end position="68"/>
    </location>
</feature>
<keyword evidence="1" id="KW-0812">Transmembrane</keyword>
<gene>
    <name evidence="2 4" type="ORF">BDZ99DRAFT_398130</name>
</gene>
<reference evidence="4" key="3">
    <citation type="submission" date="2025-04" db="UniProtKB">
        <authorList>
            <consortium name="RefSeq"/>
        </authorList>
    </citation>
    <scope>IDENTIFICATION</scope>
    <source>
        <strain evidence="4">CBS 304.34</strain>
    </source>
</reference>
<protein>
    <submittedName>
        <fullName evidence="2 4">Uncharacterized protein</fullName>
    </submittedName>
</protein>
<feature type="transmembrane region" description="Helical" evidence="1">
    <location>
        <begin position="12"/>
        <end position="34"/>
    </location>
</feature>
<feature type="non-terminal residue" evidence="2">
    <location>
        <position position="1"/>
    </location>
</feature>
<organism evidence="2">
    <name type="scientific">Mytilinidion resinicola</name>
    <dbReference type="NCBI Taxonomy" id="574789"/>
    <lineage>
        <taxon>Eukaryota</taxon>
        <taxon>Fungi</taxon>
        <taxon>Dikarya</taxon>
        <taxon>Ascomycota</taxon>
        <taxon>Pezizomycotina</taxon>
        <taxon>Dothideomycetes</taxon>
        <taxon>Pleosporomycetidae</taxon>
        <taxon>Mytilinidiales</taxon>
        <taxon>Mytilinidiaceae</taxon>
        <taxon>Mytilinidion</taxon>
    </lineage>
</organism>
<reference evidence="4" key="2">
    <citation type="submission" date="2020-04" db="EMBL/GenBank/DDBJ databases">
        <authorList>
            <consortium name="NCBI Genome Project"/>
        </authorList>
    </citation>
    <scope>NUCLEOTIDE SEQUENCE</scope>
    <source>
        <strain evidence="4">CBS 304.34</strain>
    </source>
</reference>
<evidence type="ECO:0000256" key="1">
    <source>
        <dbReference type="SAM" id="Phobius"/>
    </source>
</evidence>
<dbReference type="GO" id="GO:0015204">
    <property type="term" value="F:urea transmembrane transporter activity"/>
    <property type="evidence" value="ECO:0007669"/>
    <property type="project" value="InterPro"/>
</dbReference>
<dbReference type="InterPro" id="IPR031155">
    <property type="entry name" value="DUR"/>
</dbReference>
<dbReference type="RefSeq" id="XP_033571338.1">
    <property type="nucleotide sequence ID" value="XM_033716079.1"/>
</dbReference>
<keyword evidence="3" id="KW-1185">Reference proteome</keyword>
<evidence type="ECO:0000313" key="3">
    <source>
        <dbReference type="Proteomes" id="UP000504636"/>
    </source>
</evidence>
<dbReference type="GO" id="GO:0005886">
    <property type="term" value="C:plasma membrane"/>
    <property type="evidence" value="ECO:0007669"/>
    <property type="project" value="TreeGrafter"/>
</dbReference>
<dbReference type="PANTHER" id="PTHR46154">
    <property type="match status" value="1"/>
</dbReference>